<dbReference type="PANTHER" id="PTHR42928:SF5">
    <property type="entry name" value="BLR1237 PROTEIN"/>
    <property type="match status" value="1"/>
</dbReference>
<organism evidence="3 4">
    <name type="scientific">Jeotgalicoccus saudimassiliensis</name>
    <dbReference type="NCBI Taxonomy" id="1461582"/>
    <lineage>
        <taxon>Bacteria</taxon>
        <taxon>Bacillati</taxon>
        <taxon>Bacillota</taxon>
        <taxon>Bacilli</taxon>
        <taxon>Bacillales</taxon>
        <taxon>Staphylococcaceae</taxon>
        <taxon>Jeotgalicoccus</taxon>
    </lineage>
</organism>
<gene>
    <name evidence="3" type="ORF">BN1048_01945</name>
</gene>
<accession>A0A078M9L4</accession>
<dbReference type="AlphaFoldDB" id="A0A078M9L4"/>
<dbReference type="InterPro" id="IPR005064">
    <property type="entry name" value="BUG"/>
</dbReference>
<dbReference type="Gene3D" id="3.40.190.10">
    <property type="entry name" value="Periplasmic binding protein-like II"/>
    <property type="match status" value="1"/>
</dbReference>
<evidence type="ECO:0000313" key="3">
    <source>
        <dbReference type="EMBL" id="CEA03005.1"/>
    </source>
</evidence>
<evidence type="ECO:0000256" key="2">
    <source>
        <dbReference type="SAM" id="SignalP"/>
    </source>
</evidence>
<dbReference type="PANTHER" id="PTHR42928">
    <property type="entry name" value="TRICARBOXYLATE-BINDING PROTEIN"/>
    <property type="match status" value="1"/>
</dbReference>
<dbReference type="HOGENOM" id="CLU_045683_1_1_9"/>
<keyword evidence="4" id="KW-1185">Reference proteome</keyword>
<dbReference type="CDD" id="cd07012">
    <property type="entry name" value="PBP2_Bug_TTT"/>
    <property type="match status" value="1"/>
</dbReference>
<comment type="similarity">
    <text evidence="1">Belongs to the UPF0065 (bug) family.</text>
</comment>
<dbReference type="eggNOG" id="COG3181">
    <property type="taxonomic scope" value="Bacteria"/>
</dbReference>
<evidence type="ECO:0000256" key="1">
    <source>
        <dbReference type="ARBA" id="ARBA00006987"/>
    </source>
</evidence>
<dbReference type="PIRSF" id="PIRSF017082">
    <property type="entry name" value="YflP"/>
    <property type="match status" value="1"/>
</dbReference>
<keyword evidence="3" id="KW-0675">Receptor</keyword>
<dbReference type="RefSeq" id="WP_035810675.1">
    <property type="nucleotide sequence ID" value="NZ_CCSE01000001.1"/>
</dbReference>
<name>A0A078M9L4_9STAP</name>
<reference evidence="3 4" key="1">
    <citation type="submission" date="2014-07" db="EMBL/GenBank/DDBJ databases">
        <authorList>
            <person name="Urmite Genomes Urmite Genomes"/>
        </authorList>
    </citation>
    <scope>NUCLEOTIDE SEQUENCE [LARGE SCALE GENOMIC DNA]</scope>
    <source>
        <strain evidence="3 4">13MG44_air</strain>
    </source>
</reference>
<dbReference type="Pfam" id="PF03401">
    <property type="entry name" value="TctC"/>
    <property type="match status" value="1"/>
</dbReference>
<feature type="signal peptide" evidence="2">
    <location>
        <begin position="1"/>
        <end position="21"/>
    </location>
</feature>
<sequence length="330" mass="35734">MKRIFYLLMTFSILMVLVACGNDSSTGEGSNEGENFSNYPEENITLIVPWGAGGDTDVIARTVNKYLEEELGTKVITQNIGGGGGVIGATEGLSADPDGYTIINGHDSIGISKLSGTSDFDYFDFEPVALMTTSSNIVVTNADNDWDNMSDVIEQAKNEPGSISFGATVGSTTHTIPLGIMEDQGVEFNIVNYEGTAERTQALLGNHVDLASTTVPAAKDYIESGDLKLLGLVSDERNGELPDLETLKEQGIDFSSGTNRGYFLPKDTPQEIVEILSEALGNVASNEEFQKEMKNLGVDVNYLAHEEYKEFLEEDLAETEEILRNQGVIE</sequence>
<evidence type="ECO:0000313" key="4">
    <source>
        <dbReference type="Proteomes" id="UP000044136"/>
    </source>
</evidence>
<dbReference type="EMBL" id="CCSE01000001">
    <property type="protein sequence ID" value="CEA03005.1"/>
    <property type="molecule type" value="Genomic_DNA"/>
</dbReference>
<dbReference type="Proteomes" id="UP000044136">
    <property type="component" value="Unassembled WGS sequence"/>
</dbReference>
<dbReference type="STRING" id="1461582.BN1048_01945"/>
<feature type="chain" id="PRO_5038375969" evidence="2">
    <location>
        <begin position="22"/>
        <end position="330"/>
    </location>
</feature>
<dbReference type="SUPFAM" id="SSF53850">
    <property type="entry name" value="Periplasmic binding protein-like II"/>
    <property type="match status" value="1"/>
</dbReference>
<keyword evidence="2" id="KW-0732">Signal</keyword>
<dbReference type="InterPro" id="IPR042100">
    <property type="entry name" value="Bug_dom1"/>
</dbReference>
<proteinExistence type="inferred from homology"/>
<dbReference type="PROSITE" id="PS51257">
    <property type="entry name" value="PROKAR_LIPOPROTEIN"/>
    <property type="match status" value="1"/>
</dbReference>
<dbReference type="Gene3D" id="3.40.190.150">
    <property type="entry name" value="Bordetella uptake gene, domain 1"/>
    <property type="match status" value="1"/>
</dbReference>
<protein>
    <submittedName>
        <fullName evidence="3">Tripartite tricarboxylate transporter family receptor</fullName>
    </submittedName>
</protein>